<keyword evidence="1" id="KW-1133">Transmembrane helix</keyword>
<dbReference type="OrthoDB" id="95800at2"/>
<feature type="transmembrane region" description="Helical" evidence="1">
    <location>
        <begin position="129"/>
        <end position="162"/>
    </location>
</feature>
<accession>A0A2S0KN67</accession>
<keyword evidence="1" id="KW-0812">Transmembrane</keyword>
<proteinExistence type="predicted"/>
<protein>
    <recommendedName>
        <fullName evidence="4">DUF1700 domain-containing protein</fullName>
    </recommendedName>
</protein>
<dbReference type="EMBL" id="CP027226">
    <property type="protein sequence ID" value="AVM42447.1"/>
    <property type="molecule type" value="Genomic_DNA"/>
</dbReference>
<gene>
    <name evidence="2" type="ORF">C5Q98_04085</name>
</gene>
<evidence type="ECO:0008006" key="4">
    <source>
        <dbReference type="Google" id="ProtNLM"/>
    </source>
</evidence>
<organism evidence="2 3">
    <name type="scientific">Fastidiosipila sanguinis</name>
    <dbReference type="NCBI Taxonomy" id="236753"/>
    <lineage>
        <taxon>Bacteria</taxon>
        <taxon>Bacillati</taxon>
        <taxon>Bacillota</taxon>
        <taxon>Clostridia</taxon>
        <taxon>Eubacteriales</taxon>
        <taxon>Oscillospiraceae</taxon>
        <taxon>Fastidiosipila</taxon>
    </lineage>
</organism>
<name>A0A2S0KN67_9FIRM</name>
<dbReference type="RefSeq" id="WP_106012423.1">
    <property type="nucleotide sequence ID" value="NZ_CP027226.1"/>
</dbReference>
<sequence length="178" mass="20153">MIRKSFLQTLDKKLKKFDNREREEAIQFYSELFDEMDLADEDQIPNQYDVNKIARDLNLSMKIDNWEDENSSIKKIFKGIPIITLSILSLPTILVGLIVFLALLFTAIFLIAATYFTVILLVIGTVKNFFLGGFSIASLCLLLGVILLVISATGILIEIINLIGKLIIKRIKEKNINS</sequence>
<dbReference type="AlphaFoldDB" id="A0A2S0KN67"/>
<dbReference type="KEGG" id="fsa:C5Q98_04085"/>
<dbReference type="Proteomes" id="UP000237947">
    <property type="component" value="Chromosome"/>
</dbReference>
<feature type="transmembrane region" description="Helical" evidence="1">
    <location>
        <begin position="93"/>
        <end position="123"/>
    </location>
</feature>
<evidence type="ECO:0000313" key="3">
    <source>
        <dbReference type="Proteomes" id="UP000237947"/>
    </source>
</evidence>
<evidence type="ECO:0000313" key="2">
    <source>
        <dbReference type="EMBL" id="AVM42447.1"/>
    </source>
</evidence>
<keyword evidence="3" id="KW-1185">Reference proteome</keyword>
<keyword evidence="1" id="KW-0472">Membrane</keyword>
<reference evidence="3" key="1">
    <citation type="submission" date="2018-02" db="EMBL/GenBank/DDBJ databases">
        <authorList>
            <person name="Holder M.E."/>
            <person name="Ajami N.J."/>
            <person name="Petrosino J.F."/>
        </authorList>
    </citation>
    <scope>NUCLEOTIDE SEQUENCE [LARGE SCALE GENOMIC DNA]</scope>
    <source>
        <strain evidence="3">CCUG 47711</strain>
    </source>
</reference>
<evidence type="ECO:0000256" key="1">
    <source>
        <dbReference type="SAM" id="Phobius"/>
    </source>
</evidence>